<feature type="domain" description="Mce/MlaD" evidence="3">
    <location>
        <begin position="37"/>
        <end position="110"/>
    </location>
</feature>
<feature type="signal peptide" evidence="2">
    <location>
        <begin position="1"/>
        <end position="21"/>
    </location>
</feature>
<evidence type="ECO:0000256" key="1">
    <source>
        <dbReference type="SAM" id="MobiDB-lite"/>
    </source>
</evidence>
<sequence>MRAARMSALTLTAGMCLSACATGLQDLPMHGVGGDTFTVTADVDTADGIVSGADVRQGQQVIGRVTDIALVDNKARLTLTLDETVRAPENSTLRVELPSALGNPFLRLNKPDHPQGTLHQGSHISAQDTSLGPQVESTLAALGNLMSGSGIGQLQSVITSLNDAFANRSDKVGDLIDTLNRLLARSSIHTEDFNAALSAAADVSDLFAARQQLVTDFLDQVPDAVTVLAGQRERIGALMRQTSTLAATMNQIVSGRRSELNNLVGEARTVLDALGTFNDDVGRTLRHMNGFLVNFSSAIRGDYLVFDGGLDIPGSIDKILTGGLFLSGQPAPDMGELRDLVTGGLAKDRRKPAAGRTKTDKKTRSDTGVTREKTRPGTSTTTTGEAPR</sequence>
<feature type="chain" id="PRO_5047427098" evidence="2">
    <location>
        <begin position="22"/>
        <end position="388"/>
    </location>
</feature>
<dbReference type="Proteomes" id="UP001059836">
    <property type="component" value="Chromosome"/>
</dbReference>
<keyword evidence="2" id="KW-0732">Signal</keyword>
<organism evidence="5 6">
    <name type="scientific">Gordonia pseudamarae</name>
    <dbReference type="NCBI Taxonomy" id="2831662"/>
    <lineage>
        <taxon>Bacteria</taxon>
        <taxon>Bacillati</taxon>
        <taxon>Actinomycetota</taxon>
        <taxon>Actinomycetes</taxon>
        <taxon>Mycobacteriales</taxon>
        <taxon>Gordoniaceae</taxon>
        <taxon>Gordonia</taxon>
    </lineage>
</organism>
<gene>
    <name evidence="5" type="ORF">GII31_05970</name>
</gene>
<dbReference type="InterPro" id="IPR005693">
    <property type="entry name" value="Mce"/>
</dbReference>
<protein>
    <submittedName>
        <fullName evidence="5">MCE family protein</fullName>
    </submittedName>
</protein>
<dbReference type="Pfam" id="PF02470">
    <property type="entry name" value="MlaD"/>
    <property type="match status" value="1"/>
</dbReference>
<dbReference type="PANTHER" id="PTHR33371:SF15">
    <property type="entry name" value="LIPOPROTEIN LPRN"/>
    <property type="match status" value="1"/>
</dbReference>
<dbReference type="NCBIfam" id="TIGR00996">
    <property type="entry name" value="Mtu_fam_mce"/>
    <property type="match status" value="1"/>
</dbReference>
<dbReference type="Pfam" id="PF11887">
    <property type="entry name" value="Mce4_CUP1"/>
    <property type="match status" value="1"/>
</dbReference>
<dbReference type="PANTHER" id="PTHR33371">
    <property type="entry name" value="INTERMEMBRANE PHOSPHOLIPID TRANSPORT SYSTEM BINDING PROTEIN MLAD-RELATED"/>
    <property type="match status" value="1"/>
</dbReference>
<name>A0ABX6IN86_9ACTN</name>
<feature type="domain" description="Mammalian cell entry C-terminal" evidence="4">
    <location>
        <begin position="117"/>
        <end position="301"/>
    </location>
</feature>
<dbReference type="EMBL" id="CP045809">
    <property type="protein sequence ID" value="QHN37374.1"/>
    <property type="molecule type" value="Genomic_DNA"/>
</dbReference>
<dbReference type="InterPro" id="IPR052336">
    <property type="entry name" value="MlaD_Phospholipid_Transporter"/>
</dbReference>
<keyword evidence="6" id="KW-1185">Reference proteome</keyword>
<dbReference type="InterPro" id="IPR024516">
    <property type="entry name" value="Mce_C"/>
</dbReference>
<reference evidence="5" key="1">
    <citation type="journal article" date="2021" name="Nat. Microbiol.">
        <title>Cocultivation of an ultrasmall environmental parasitic bacterium with lytic ability against bacteria associated with wastewater foams.</title>
        <authorList>
            <person name="Batinovic S."/>
            <person name="Rose J.J.A."/>
            <person name="Ratcliffe J."/>
            <person name="Seviour R.J."/>
            <person name="Petrovski S."/>
        </authorList>
    </citation>
    <scope>NUCLEOTIDE SEQUENCE</scope>
    <source>
        <strain evidence="5">CON9</strain>
    </source>
</reference>
<evidence type="ECO:0000259" key="4">
    <source>
        <dbReference type="Pfam" id="PF11887"/>
    </source>
</evidence>
<evidence type="ECO:0000313" key="6">
    <source>
        <dbReference type="Proteomes" id="UP001059836"/>
    </source>
</evidence>
<proteinExistence type="predicted"/>
<dbReference type="InterPro" id="IPR003399">
    <property type="entry name" value="Mce/MlaD"/>
</dbReference>
<evidence type="ECO:0000256" key="2">
    <source>
        <dbReference type="SAM" id="SignalP"/>
    </source>
</evidence>
<feature type="compositionally biased region" description="Basic and acidic residues" evidence="1">
    <location>
        <begin position="357"/>
        <end position="375"/>
    </location>
</feature>
<evidence type="ECO:0000259" key="3">
    <source>
        <dbReference type="Pfam" id="PF02470"/>
    </source>
</evidence>
<accession>A0ABX6IN86</accession>
<feature type="compositionally biased region" description="Low complexity" evidence="1">
    <location>
        <begin position="376"/>
        <end position="388"/>
    </location>
</feature>
<feature type="region of interest" description="Disordered" evidence="1">
    <location>
        <begin position="342"/>
        <end position="388"/>
    </location>
</feature>
<evidence type="ECO:0000313" key="5">
    <source>
        <dbReference type="EMBL" id="QHN37374.1"/>
    </source>
</evidence>